<dbReference type="Proteomes" id="UP000183317">
    <property type="component" value="Unassembled WGS sequence"/>
</dbReference>
<organism evidence="1 2">
    <name type="scientific">Candidatus Daviesbacteria bacterium RIFCSPLOWO2_02_FULL_36_8</name>
    <dbReference type="NCBI Taxonomy" id="1797793"/>
    <lineage>
        <taxon>Bacteria</taxon>
        <taxon>Candidatus Daviesiibacteriota</taxon>
    </lineage>
</organism>
<accession>A0A1F5MG97</accession>
<reference evidence="1 2" key="1">
    <citation type="journal article" date="2016" name="Nat. Commun.">
        <title>Thousands of microbial genomes shed light on interconnected biogeochemical processes in an aquifer system.</title>
        <authorList>
            <person name="Anantharaman K."/>
            <person name="Brown C.T."/>
            <person name="Hug L.A."/>
            <person name="Sharon I."/>
            <person name="Castelle C.J."/>
            <person name="Probst A.J."/>
            <person name="Thomas B.C."/>
            <person name="Singh A."/>
            <person name="Wilkins M.J."/>
            <person name="Karaoz U."/>
            <person name="Brodie E.L."/>
            <person name="Williams K.H."/>
            <person name="Hubbard S.S."/>
            <person name="Banfield J.F."/>
        </authorList>
    </citation>
    <scope>NUCLEOTIDE SEQUENCE [LARGE SCALE GENOMIC DNA]</scope>
</reference>
<dbReference type="EMBL" id="MFDU01000019">
    <property type="protein sequence ID" value="OGE64387.1"/>
    <property type="molecule type" value="Genomic_DNA"/>
</dbReference>
<sequence>MVFVIYPQTSKLFVNQKIASDIVKKVDFLQSKVQALESYDENDLKTKVDAATFSYPVDKDLGVIVGLLQEITTISGFSITSLTLGGGSVENAGIKSYSIRLEIVGSEDFLPDLLKNMESSSRLLRISSIETTISKDKILNLSLNVEALYSGVPENFGSVDSLLPEITADEQDLLTKLARVAPVTSQISTSTSRGRANPFE</sequence>
<evidence type="ECO:0000313" key="2">
    <source>
        <dbReference type="Proteomes" id="UP000183317"/>
    </source>
</evidence>
<evidence type="ECO:0000313" key="1">
    <source>
        <dbReference type="EMBL" id="OGE64387.1"/>
    </source>
</evidence>
<proteinExistence type="predicted"/>
<gene>
    <name evidence="1" type="ORF">A3J13_01415</name>
</gene>
<dbReference type="AlphaFoldDB" id="A0A1F5MG97"/>
<comment type="caution">
    <text evidence="1">The sequence shown here is derived from an EMBL/GenBank/DDBJ whole genome shotgun (WGS) entry which is preliminary data.</text>
</comment>
<name>A0A1F5MG97_9BACT</name>
<protein>
    <submittedName>
        <fullName evidence="1">Uncharacterized protein</fullName>
    </submittedName>
</protein>